<evidence type="ECO:0000256" key="4">
    <source>
        <dbReference type="PROSITE-ProRule" id="PRU00207"/>
    </source>
</evidence>
<keyword evidence="1 4" id="KW-0479">Metal-binding</keyword>
<feature type="compositionally biased region" description="Pro residues" evidence="5">
    <location>
        <begin position="286"/>
        <end position="298"/>
    </location>
</feature>
<evidence type="ECO:0000313" key="9">
    <source>
        <dbReference type="Proteomes" id="UP000008063"/>
    </source>
</evidence>
<dbReference type="InterPro" id="IPR017907">
    <property type="entry name" value="Znf_RING_CS"/>
</dbReference>
<evidence type="ECO:0000256" key="3">
    <source>
        <dbReference type="ARBA" id="ARBA00022833"/>
    </source>
</evidence>
<dbReference type="PANTHER" id="PTHR10131:SF94">
    <property type="entry name" value="TNF RECEPTOR-ASSOCIATED FACTOR 4"/>
    <property type="match status" value="1"/>
</dbReference>
<evidence type="ECO:0000256" key="2">
    <source>
        <dbReference type="ARBA" id="ARBA00022771"/>
    </source>
</evidence>
<dbReference type="PROSITE" id="PS00518">
    <property type="entry name" value="ZF_RING_1"/>
    <property type="match status" value="1"/>
</dbReference>
<dbReference type="InterPro" id="IPR013083">
    <property type="entry name" value="Znf_RING/FYVE/PHD"/>
</dbReference>
<feature type="domain" description="TRAF-type" evidence="7">
    <location>
        <begin position="79"/>
        <end position="117"/>
    </location>
</feature>
<keyword evidence="3 4" id="KW-0862">Zinc</keyword>
<dbReference type="OrthoDB" id="1630758at2759"/>
<dbReference type="STRING" id="936435.F8PVZ7"/>
<dbReference type="HOGENOM" id="CLU_019709_0_0_1"/>
<name>F8PVZ7_SERL3</name>
<proteinExistence type="predicted"/>
<keyword evidence="9" id="KW-1185">Reference proteome</keyword>
<evidence type="ECO:0000256" key="1">
    <source>
        <dbReference type="ARBA" id="ARBA00022723"/>
    </source>
</evidence>
<organism evidence="9">
    <name type="scientific">Serpula lacrymans var. lacrymans (strain S7.3)</name>
    <name type="common">Dry rot fungus</name>
    <dbReference type="NCBI Taxonomy" id="936435"/>
    <lineage>
        <taxon>Eukaryota</taxon>
        <taxon>Fungi</taxon>
        <taxon>Dikarya</taxon>
        <taxon>Basidiomycota</taxon>
        <taxon>Agaricomycotina</taxon>
        <taxon>Agaricomycetes</taxon>
        <taxon>Agaricomycetidae</taxon>
        <taxon>Boletales</taxon>
        <taxon>Coniophorineae</taxon>
        <taxon>Serpulaceae</taxon>
        <taxon>Serpula</taxon>
    </lineage>
</organism>
<dbReference type="InterPro" id="IPR001293">
    <property type="entry name" value="Znf_TRAF"/>
</dbReference>
<dbReference type="Proteomes" id="UP000008063">
    <property type="component" value="Unassembled WGS sequence"/>
</dbReference>
<evidence type="ECO:0000256" key="5">
    <source>
        <dbReference type="SAM" id="MobiDB-lite"/>
    </source>
</evidence>
<evidence type="ECO:0000259" key="7">
    <source>
        <dbReference type="PROSITE" id="PS50145"/>
    </source>
</evidence>
<evidence type="ECO:0000259" key="6">
    <source>
        <dbReference type="PROSITE" id="PS50089"/>
    </source>
</evidence>
<dbReference type="SMART" id="SM00184">
    <property type="entry name" value="RING"/>
    <property type="match status" value="1"/>
</dbReference>
<feature type="domain" description="RING-type" evidence="6">
    <location>
        <begin position="16"/>
        <end position="55"/>
    </location>
</feature>
<dbReference type="PROSITE" id="PS50089">
    <property type="entry name" value="ZF_RING_2"/>
    <property type="match status" value="1"/>
</dbReference>
<evidence type="ECO:0008006" key="10">
    <source>
        <dbReference type="Google" id="ProtNLM"/>
    </source>
</evidence>
<feature type="region of interest" description="Disordered" evidence="5">
    <location>
        <begin position="278"/>
        <end position="300"/>
    </location>
</feature>
<dbReference type="InParanoid" id="F8PVZ7"/>
<reference evidence="9" key="1">
    <citation type="journal article" date="2011" name="Science">
        <title>The plant cell wall-decomposing machinery underlies the functional diversity of forest fungi.</title>
        <authorList>
            <person name="Eastwood D.C."/>
            <person name="Floudas D."/>
            <person name="Binder M."/>
            <person name="Majcherczyk A."/>
            <person name="Schneider P."/>
            <person name="Aerts A."/>
            <person name="Asiegbu F.O."/>
            <person name="Baker S.E."/>
            <person name="Barry K."/>
            <person name="Bendiksby M."/>
            <person name="Blumentritt M."/>
            <person name="Coutinho P.M."/>
            <person name="Cullen D."/>
            <person name="de Vries R.P."/>
            <person name="Gathman A."/>
            <person name="Goodell B."/>
            <person name="Henrissat B."/>
            <person name="Ihrmark K."/>
            <person name="Kauserud H."/>
            <person name="Kohler A."/>
            <person name="LaButti K."/>
            <person name="Lapidus A."/>
            <person name="Lavin J.L."/>
            <person name="Lee Y.-H."/>
            <person name="Lindquist E."/>
            <person name="Lilly W."/>
            <person name="Lucas S."/>
            <person name="Morin E."/>
            <person name="Murat C."/>
            <person name="Oguiza J.A."/>
            <person name="Park J."/>
            <person name="Pisabarro A.G."/>
            <person name="Riley R."/>
            <person name="Rosling A."/>
            <person name="Salamov A."/>
            <person name="Schmidt O."/>
            <person name="Schmutz J."/>
            <person name="Skrede I."/>
            <person name="Stenlid J."/>
            <person name="Wiebenga A."/>
            <person name="Xie X."/>
            <person name="Kuees U."/>
            <person name="Hibbett D.S."/>
            <person name="Hoffmeister D."/>
            <person name="Hoegberg N."/>
            <person name="Martin F."/>
            <person name="Grigoriev I.V."/>
            <person name="Watkinson S.C."/>
        </authorList>
    </citation>
    <scope>NUCLEOTIDE SEQUENCE [LARGE SCALE GENOMIC DNA]</scope>
    <source>
        <strain evidence="9">strain S7.3</strain>
    </source>
</reference>
<dbReference type="SUPFAM" id="SSF49599">
    <property type="entry name" value="TRAF domain-like"/>
    <property type="match status" value="2"/>
</dbReference>
<keyword evidence="2 4" id="KW-0863">Zinc-finger</keyword>
<dbReference type="Pfam" id="PF02176">
    <property type="entry name" value="zf-TRAF"/>
    <property type="match status" value="1"/>
</dbReference>
<dbReference type="InterPro" id="IPR001841">
    <property type="entry name" value="Znf_RING"/>
</dbReference>
<feature type="zinc finger region" description="TRAF-type" evidence="4">
    <location>
        <begin position="79"/>
        <end position="117"/>
    </location>
</feature>
<dbReference type="PANTHER" id="PTHR10131">
    <property type="entry name" value="TNF RECEPTOR ASSOCIATED FACTOR"/>
    <property type="match status" value="1"/>
</dbReference>
<dbReference type="OMA" id="AREEDHK"/>
<gene>
    <name evidence="8" type="ORF">SERLA73DRAFT_51998</name>
</gene>
<dbReference type="Gene3D" id="3.30.40.10">
    <property type="entry name" value="Zinc/RING finger domain, C3HC4 (zinc finger)"/>
    <property type="match status" value="2"/>
</dbReference>
<evidence type="ECO:0000313" key="8">
    <source>
        <dbReference type="EMBL" id="EGN99856.1"/>
    </source>
</evidence>
<dbReference type="PROSITE" id="PS50145">
    <property type="entry name" value="ZF_TRAF"/>
    <property type="match status" value="2"/>
</dbReference>
<feature type="zinc finger region" description="TRAF-type" evidence="4">
    <location>
        <begin position="121"/>
        <end position="166"/>
    </location>
</feature>
<dbReference type="Pfam" id="PF13639">
    <property type="entry name" value="zf-RING_2"/>
    <property type="match status" value="1"/>
</dbReference>
<sequence>MTTYTYTDTPNSNLVCCICHAPFTDPTTTKTCSHTFCHHCILEAVKHSPQCPVDRSPLSLQSLLPANPIVKHLVDELIVQCPHQSVGCTHTCQRQLLASHLKNTCQHVPIPCSEPDCPQLSHNATCPSRTTTCPSCSTSLPRSQSSSHKSTCPSTPVACPHSPHGCPWTGPRHLLSPSHLPSCPYDAIKPFLALASTRSSHLADENAALRQRVANLEGVVQSMAREVRICKTVLGPWYHAEGMNSSPPSALPSGSGSASAAHQLDAFDAFYPSSTPTDPDPLSLYFPPPSEAPSPVPDPHSAAYAAARSFVGVGGDAGVGGHIGVPTHGHVQGRGPWHGQGHGHGYNANGHGYPHTQIQTHHAHPPTPVAPLNLNTTLEGTLSSLRESISALSASLDSLSRRNEIALTNEAMRTNEDVASLRYGMHGIRVQVHRIMMDRNAQVTGRMGELSLPPPPSSSFFFFGTTPPPPSLSPPVPFPSPAGTKL</sequence>
<accession>F8PVZ7</accession>
<dbReference type="SUPFAM" id="SSF57850">
    <property type="entry name" value="RING/U-box"/>
    <property type="match status" value="1"/>
</dbReference>
<protein>
    <recommendedName>
        <fullName evidence="10">RING-type domain-containing protein</fullName>
    </recommendedName>
</protein>
<dbReference type="AlphaFoldDB" id="F8PVZ7"/>
<dbReference type="GO" id="GO:0008270">
    <property type="term" value="F:zinc ion binding"/>
    <property type="evidence" value="ECO:0007669"/>
    <property type="project" value="UniProtKB-KW"/>
</dbReference>
<feature type="domain" description="TRAF-type" evidence="7">
    <location>
        <begin position="121"/>
        <end position="166"/>
    </location>
</feature>
<dbReference type="EMBL" id="GL945479">
    <property type="protein sequence ID" value="EGN99856.1"/>
    <property type="molecule type" value="Genomic_DNA"/>
</dbReference>